<dbReference type="PANTHER" id="PTHR23279:SF36">
    <property type="entry name" value="DEFECTIVE PROBOSCIS EXTENSION RESPONSE 9, ISOFORM A"/>
    <property type="match status" value="1"/>
</dbReference>
<evidence type="ECO:0000313" key="2">
    <source>
        <dbReference type="EMBL" id="RWS27320.1"/>
    </source>
</evidence>
<gene>
    <name evidence="2" type="ORF">B4U80_06533</name>
</gene>
<dbReference type="PANTHER" id="PTHR23279">
    <property type="entry name" value="DEFECTIVE PROBOSCIS EXTENSION RESPONSE DPR -RELATED"/>
    <property type="match status" value="1"/>
</dbReference>
<dbReference type="SUPFAM" id="SSF48726">
    <property type="entry name" value="Immunoglobulin"/>
    <property type="match status" value="1"/>
</dbReference>
<dbReference type="AlphaFoldDB" id="A0A443SII3"/>
<accession>A0A443SII3</accession>
<dbReference type="Gene3D" id="2.60.40.10">
    <property type="entry name" value="Immunoglobulins"/>
    <property type="match status" value="1"/>
</dbReference>
<comment type="caution">
    <text evidence="2">The sequence shown here is derived from an EMBL/GenBank/DDBJ whole genome shotgun (WGS) entry which is preliminary data.</text>
</comment>
<dbReference type="VEuPathDB" id="VectorBase:LDEU004720"/>
<dbReference type="InterPro" id="IPR036179">
    <property type="entry name" value="Ig-like_dom_sf"/>
</dbReference>
<name>A0A443SII3_9ACAR</name>
<reference evidence="2 3" key="1">
    <citation type="journal article" date="2018" name="Gigascience">
        <title>Genomes of trombidid mites reveal novel predicted allergens and laterally-transferred genes associated with secondary metabolism.</title>
        <authorList>
            <person name="Dong X."/>
            <person name="Chaisiri K."/>
            <person name="Xia D."/>
            <person name="Armstrong S.D."/>
            <person name="Fang Y."/>
            <person name="Donnelly M.J."/>
            <person name="Kadowaki T."/>
            <person name="McGarry J.W."/>
            <person name="Darby A.C."/>
            <person name="Makepeace B.L."/>
        </authorList>
    </citation>
    <scope>NUCLEOTIDE SEQUENCE [LARGE SCALE GENOMIC DNA]</scope>
    <source>
        <strain evidence="2">UoL-UT</strain>
    </source>
</reference>
<evidence type="ECO:0008006" key="4">
    <source>
        <dbReference type="Google" id="ProtNLM"/>
    </source>
</evidence>
<organism evidence="2 3">
    <name type="scientific">Leptotrombidium deliense</name>
    <dbReference type="NCBI Taxonomy" id="299467"/>
    <lineage>
        <taxon>Eukaryota</taxon>
        <taxon>Metazoa</taxon>
        <taxon>Ecdysozoa</taxon>
        <taxon>Arthropoda</taxon>
        <taxon>Chelicerata</taxon>
        <taxon>Arachnida</taxon>
        <taxon>Acari</taxon>
        <taxon>Acariformes</taxon>
        <taxon>Trombidiformes</taxon>
        <taxon>Prostigmata</taxon>
        <taxon>Anystina</taxon>
        <taxon>Parasitengona</taxon>
        <taxon>Trombiculoidea</taxon>
        <taxon>Trombiculidae</taxon>
        <taxon>Leptotrombidium</taxon>
    </lineage>
</organism>
<dbReference type="EMBL" id="NCKV01002104">
    <property type="protein sequence ID" value="RWS27320.1"/>
    <property type="molecule type" value="Genomic_DNA"/>
</dbReference>
<dbReference type="GO" id="GO:0032589">
    <property type="term" value="C:neuron projection membrane"/>
    <property type="evidence" value="ECO:0007669"/>
    <property type="project" value="TreeGrafter"/>
</dbReference>
<dbReference type="STRING" id="299467.A0A443SII3"/>
<dbReference type="InterPro" id="IPR037448">
    <property type="entry name" value="Zig-8"/>
</dbReference>
<proteinExistence type="predicted"/>
<evidence type="ECO:0000256" key="1">
    <source>
        <dbReference type="SAM" id="MobiDB-lite"/>
    </source>
</evidence>
<feature type="region of interest" description="Disordered" evidence="1">
    <location>
        <begin position="42"/>
        <end position="79"/>
    </location>
</feature>
<dbReference type="GO" id="GO:0050808">
    <property type="term" value="P:synapse organization"/>
    <property type="evidence" value="ECO:0007669"/>
    <property type="project" value="TreeGrafter"/>
</dbReference>
<keyword evidence="3" id="KW-1185">Reference proteome</keyword>
<dbReference type="Proteomes" id="UP000288716">
    <property type="component" value="Unassembled WGS sequence"/>
</dbReference>
<protein>
    <recommendedName>
        <fullName evidence="4">Ig-like domain-containing protein</fullName>
    </recommendedName>
</protein>
<dbReference type="OrthoDB" id="190835at2759"/>
<evidence type="ECO:0000313" key="3">
    <source>
        <dbReference type="Proteomes" id="UP000288716"/>
    </source>
</evidence>
<sequence length="79" mass="8285">MTISRLIISDARSSDSGNYSCKLSQFVNSGVVTVHVLNGGENPAAMQHGKNSENNVSGNANNASSLLTPFMKDSESAPE</sequence>
<feature type="compositionally biased region" description="Low complexity" evidence="1">
    <location>
        <begin position="52"/>
        <end position="65"/>
    </location>
</feature>
<dbReference type="InterPro" id="IPR013783">
    <property type="entry name" value="Ig-like_fold"/>
</dbReference>